<organism evidence="7 8">
    <name type="scientific">Paramuricea clavata</name>
    <name type="common">Red gorgonian</name>
    <name type="synonym">Violescent sea-whip</name>
    <dbReference type="NCBI Taxonomy" id="317549"/>
    <lineage>
        <taxon>Eukaryota</taxon>
        <taxon>Metazoa</taxon>
        <taxon>Cnidaria</taxon>
        <taxon>Anthozoa</taxon>
        <taxon>Octocorallia</taxon>
        <taxon>Malacalcyonacea</taxon>
        <taxon>Plexauridae</taxon>
        <taxon>Paramuricea</taxon>
    </lineage>
</organism>
<dbReference type="SUPFAM" id="SSF48403">
    <property type="entry name" value="Ankyrin repeat"/>
    <property type="match status" value="1"/>
</dbReference>
<dbReference type="Pfam" id="PF00023">
    <property type="entry name" value="Ank"/>
    <property type="match status" value="1"/>
</dbReference>
<keyword evidence="8" id="KW-1185">Reference proteome</keyword>
<evidence type="ECO:0000256" key="6">
    <source>
        <dbReference type="ARBA" id="ARBA00023303"/>
    </source>
</evidence>
<dbReference type="GO" id="GO:1902495">
    <property type="term" value="C:transmembrane transporter complex"/>
    <property type="evidence" value="ECO:0007669"/>
    <property type="project" value="TreeGrafter"/>
</dbReference>
<keyword evidence="3" id="KW-0677">Repeat</keyword>
<dbReference type="PROSITE" id="PS50088">
    <property type="entry name" value="ANK_REPEAT"/>
    <property type="match status" value="2"/>
</dbReference>
<keyword evidence="6" id="KW-0407">Ion channel</keyword>
<protein>
    <submittedName>
        <fullName evidence="7">Transient receptor potential cation channel subfamily A member 1 homolog</fullName>
    </submittedName>
</protein>
<evidence type="ECO:0000256" key="2">
    <source>
        <dbReference type="ARBA" id="ARBA00022606"/>
    </source>
</evidence>
<dbReference type="PROSITE" id="PS50297">
    <property type="entry name" value="ANK_REP_REGION"/>
    <property type="match status" value="2"/>
</dbReference>
<keyword evidence="4" id="KW-0040">ANK repeat</keyword>
<keyword evidence="5" id="KW-0406">Ion transport</keyword>
<evidence type="ECO:0000256" key="1">
    <source>
        <dbReference type="ARBA" id="ARBA00022448"/>
    </source>
</evidence>
<accession>A0A6S7KNB8</accession>
<evidence type="ECO:0000313" key="7">
    <source>
        <dbReference type="EMBL" id="CAB4044464.1"/>
    </source>
</evidence>
<dbReference type="Gene3D" id="1.25.40.20">
    <property type="entry name" value="Ankyrin repeat-containing domain"/>
    <property type="match status" value="1"/>
</dbReference>
<sequence>IVRELIKNDGTIINDEDANSNTALHLSSTNGHWRVIEALLEKGAIIDARNLYAWTPLDCAASQGWTKSANILIEYDAPIDPIDKARVTPLHLASQCGHLDMIKLLLDNHADVCLRDAGGRNALDMAIDEGHKQCALEILSRENWRKSMRSRSVERGVTTTPLRKMIMKEPDIAEIVFNKCTTLSDDAPDSLDFTVNLDYEFLEDIYAEWIDTVGDDVSIASEDTPLFEPETLSLFSVEQRNAEYKSIDTKTENEKLRDLERKKNHPLMLM</sequence>
<dbReference type="EMBL" id="CACRXK020035055">
    <property type="protein sequence ID" value="CAB4044464.1"/>
    <property type="molecule type" value="Genomic_DNA"/>
</dbReference>
<dbReference type="Proteomes" id="UP001152795">
    <property type="component" value="Unassembled WGS sequence"/>
</dbReference>
<dbReference type="Pfam" id="PF13857">
    <property type="entry name" value="Ank_5"/>
    <property type="match status" value="1"/>
</dbReference>
<dbReference type="OrthoDB" id="1661883at2759"/>
<evidence type="ECO:0000256" key="5">
    <source>
        <dbReference type="ARBA" id="ARBA00023065"/>
    </source>
</evidence>
<evidence type="ECO:0000313" key="8">
    <source>
        <dbReference type="Proteomes" id="UP001152795"/>
    </source>
</evidence>
<dbReference type="InterPro" id="IPR052076">
    <property type="entry name" value="TRP_cation_channel"/>
</dbReference>
<evidence type="ECO:0000256" key="3">
    <source>
        <dbReference type="ARBA" id="ARBA00022737"/>
    </source>
</evidence>
<dbReference type="GO" id="GO:0022857">
    <property type="term" value="F:transmembrane transporter activity"/>
    <property type="evidence" value="ECO:0007669"/>
    <property type="project" value="TreeGrafter"/>
</dbReference>
<keyword evidence="2" id="KW-0716">Sensory transduction</keyword>
<name>A0A6S7KNB8_PARCT</name>
<reference evidence="7" key="1">
    <citation type="submission" date="2020-04" db="EMBL/GenBank/DDBJ databases">
        <authorList>
            <person name="Alioto T."/>
            <person name="Alioto T."/>
            <person name="Gomez Garrido J."/>
        </authorList>
    </citation>
    <scope>NUCLEOTIDE SEQUENCE</scope>
    <source>
        <strain evidence="7">A484AB</strain>
    </source>
</reference>
<keyword evidence="1" id="KW-0813">Transport</keyword>
<gene>
    <name evidence="7" type="ORF">PACLA_8A089609</name>
</gene>
<dbReference type="PANTHER" id="PTHR47143:SF3">
    <property type="entry name" value="PWWP DOMAIN-CONTAINING PROTEIN"/>
    <property type="match status" value="1"/>
</dbReference>
<comment type="caution">
    <text evidence="7">The sequence shown here is derived from an EMBL/GenBank/DDBJ whole genome shotgun (WGS) entry which is preliminary data.</text>
</comment>
<dbReference type="InterPro" id="IPR002110">
    <property type="entry name" value="Ankyrin_rpt"/>
</dbReference>
<evidence type="ECO:0000256" key="4">
    <source>
        <dbReference type="ARBA" id="ARBA00023043"/>
    </source>
</evidence>
<dbReference type="InterPro" id="IPR036770">
    <property type="entry name" value="Ankyrin_rpt-contain_sf"/>
</dbReference>
<dbReference type="SMART" id="SM00248">
    <property type="entry name" value="ANK"/>
    <property type="match status" value="4"/>
</dbReference>
<feature type="non-terminal residue" evidence="7">
    <location>
        <position position="1"/>
    </location>
</feature>
<dbReference type="PANTHER" id="PTHR47143">
    <property type="entry name" value="TRANSIENT RECEPTOR POTENTIAL CATION CHANNEL PROTEIN PAINLESS"/>
    <property type="match status" value="1"/>
</dbReference>
<keyword evidence="7" id="KW-0675">Receptor</keyword>
<feature type="non-terminal residue" evidence="7">
    <location>
        <position position="270"/>
    </location>
</feature>
<proteinExistence type="predicted"/>
<dbReference type="GO" id="GO:0034220">
    <property type="term" value="P:monoatomic ion transmembrane transport"/>
    <property type="evidence" value="ECO:0007669"/>
    <property type="project" value="UniProtKB-KW"/>
</dbReference>
<dbReference type="AlphaFoldDB" id="A0A6S7KNB8"/>